<dbReference type="SUPFAM" id="SSF47203">
    <property type="entry name" value="Acyl-CoA dehydrogenase C-terminal domain-like"/>
    <property type="match status" value="1"/>
</dbReference>
<name>A0ABV0P0F1_9TELE</name>
<organism evidence="4 5">
    <name type="scientific">Goodea atripinnis</name>
    <dbReference type="NCBI Taxonomy" id="208336"/>
    <lineage>
        <taxon>Eukaryota</taxon>
        <taxon>Metazoa</taxon>
        <taxon>Chordata</taxon>
        <taxon>Craniata</taxon>
        <taxon>Vertebrata</taxon>
        <taxon>Euteleostomi</taxon>
        <taxon>Actinopterygii</taxon>
        <taxon>Neopterygii</taxon>
        <taxon>Teleostei</taxon>
        <taxon>Neoteleostei</taxon>
        <taxon>Acanthomorphata</taxon>
        <taxon>Ovalentaria</taxon>
        <taxon>Atherinomorphae</taxon>
        <taxon>Cyprinodontiformes</taxon>
        <taxon>Goodeidae</taxon>
        <taxon>Goodea</taxon>
    </lineage>
</organism>
<evidence type="ECO:0000256" key="2">
    <source>
        <dbReference type="ARBA" id="ARBA00023002"/>
    </source>
</evidence>
<evidence type="ECO:0000259" key="3">
    <source>
        <dbReference type="Pfam" id="PF00441"/>
    </source>
</evidence>
<dbReference type="Pfam" id="PF00441">
    <property type="entry name" value="Acyl-CoA_dh_1"/>
    <property type="match status" value="1"/>
</dbReference>
<protein>
    <recommendedName>
        <fullName evidence="3">Acyl-CoA dehydrogenase/oxidase C-terminal domain-containing protein</fullName>
    </recommendedName>
</protein>
<feature type="domain" description="Acyl-CoA dehydrogenase/oxidase C-terminal" evidence="3">
    <location>
        <begin position="24"/>
        <end position="73"/>
    </location>
</feature>
<dbReference type="Gene3D" id="1.20.140.10">
    <property type="entry name" value="Butyryl-CoA Dehydrogenase, subunit A, domain 3"/>
    <property type="match status" value="2"/>
</dbReference>
<dbReference type="InterPro" id="IPR050741">
    <property type="entry name" value="Acyl-CoA_dehydrogenase"/>
</dbReference>
<evidence type="ECO:0000313" key="4">
    <source>
        <dbReference type="EMBL" id="MEQ2177151.1"/>
    </source>
</evidence>
<dbReference type="EMBL" id="JAHRIO010059996">
    <property type="protein sequence ID" value="MEQ2177151.1"/>
    <property type="molecule type" value="Genomic_DNA"/>
</dbReference>
<sequence>MTAGKSIGAIAMTEPGAGSSCVKLLCNFQTVQHKLAELKTEICVGRAFVDNCLQLLSEKRLDPSTASMAKFWAFADSRVQPIYGGTNEIMKELIARGIVSQK</sequence>
<accession>A0ABV0P0F1</accession>
<dbReference type="PANTHER" id="PTHR48083">
    <property type="entry name" value="MEDIUM-CHAIN SPECIFIC ACYL-COA DEHYDROGENASE, MITOCHONDRIAL-RELATED"/>
    <property type="match status" value="1"/>
</dbReference>
<keyword evidence="2" id="KW-0560">Oxidoreductase</keyword>
<dbReference type="Proteomes" id="UP001476798">
    <property type="component" value="Unassembled WGS sequence"/>
</dbReference>
<keyword evidence="5" id="KW-1185">Reference proteome</keyword>
<dbReference type="InterPro" id="IPR036250">
    <property type="entry name" value="AcylCo_DH-like_C"/>
</dbReference>
<dbReference type="PANTHER" id="PTHR48083:SF20">
    <property type="entry name" value="LONG-CHAIN SPECIFIC ACYL-COA DEHYDROGENASE, MITOCHONDRIAL"/>
    <property type="match status" value="1"/>
</dbReference>
<reference evidence="4 5" key="1">
    <citation type="submission" date="2021-06" db="EMBL/GenBank/DDBJ databases">
        <authorList>
            <person name="Palmer J.M."/>
        </authorList>
    </citation>
    <scope>NUCLEOTIDE SEQUENCE [LARGE SCALE GENOMIC DNA]</scope>
    <source>
        <strain evidence="4 5">GA_2019</strain>
        <tissue evidence="4">Muscle</tissue>
    </source>
</reference>
<evidence type="ECO:0000313" key="5">
    <source>
        <dbReference type="Proteomes" id="UP001476798"/>
    </source>
</evidence>
<evidence type="ECO:0000256" key="1">
    <source>
        <dbReference type="ARBA" id="ARBA00022630"/>
    </source>
</evidence>
<dbReference type="InterPro" id="IPR009075">
    <property type="entry name" value="AcylCo_DH/oxidase_C"/>
</dbReference>
<keyword evidence="1" id="KW-0285">Flavoprotein</keyword>
<gene>
    <name evidence="4" type="ORF">GOODEAATRI_000889</name>
</gene>
<proteinExistence type="predicted"/>
<comment type="caution">
    <text evidence="4">The sequence shown here is derived from an EMBL/GenBank/DDBJ whole genome shotgun (WGS) entry which is preliminary data.</text>
</comment>